<evidence type="ECO:0000313" key="10">
    <source>
        <dbReference type="Proteomes" id="UP001365542"/>
    </source>
</evidence>
<dbReference type="PANTHER" id="PTHR11042:SF160">
    <property type="entry name" value="EUKARYOTIC TRANSLATION INITIATION FACTOR 2-ALPHA KINASE 1"/>
    <property type="match status" value="1"/>
</dbReference>
<keyword evidence="5" id="KW-0418">Kinase</keyword>
<evidence type="ECO:0000256" key="3">
    <source>
        <dbReference type="ARBA" id="ARBA00022679"/>
    </source>
</evidence>
<dbReference type="AlphaFoldDB" id="A0AAV9XIY9"/>
<evidence type="ECO:0000313" key="9">
    <source>
        <dbReference type="EMBL" id="KAK6541557.1"/>
    </source>
</evidence>
<dbReference type="GO" id="GO:0004694">
    <property type="term" value="F:eukaryotic translation initiation factor 2alpha kinase activity"/>
    <property type="evidence" value="ECO:0007669"/>
    <property type="project" value="TreeGrafter"/>
</dbReference>
<keyword evidence="2" id="KW-0723">Serine/threonine-protein kinase</keyword>
<proteinExistence type="predicted"/>
<feature type="domain" description="Protein kinase" evidence="8">
    <location>
        <begin position="192"/>
        <end position="612"/>
    </location>
</feature>
<evidence type="ECO:0000256" key="1">
    <source>
        <dbReference type="ARBA" id="ARBA00012513"/>
    </source>
</evidence>
<dbReference type="PROSITE" id="PS50011">
    <property type="entry name" value="PROTEIN_KINASE_DOM"/>
    <property type="match status" value="1"/>
</dbReference>
<dbReference type="GO" id="GO:0005634">
    <property type="term" value="C:nucleus"/>
    <property type="evidence" value="ECO:0007669"/>
    <property type="project" value="TreeGrafter"/>
</dbReference>
<evidence type="ECO:0000256" key="5">
    <source>
        <dbReference type="ARBA" id="ARBA00022777"/>
    </source>
</evidence>
<comment type="caution">
    <text evidence="9">The sequence shown here is derived from an EMBL/GenBank/DDBJ whole genome shotgun (WGS) entry which is preliminary data.</text>
</comment>
<dbReference type="GO" id="GO:0005737">
    <property type="term" value="C:cytoplasm"/>
    <property type="evidence" value="ECO:0007669"/>
    <property type="project" value="TreeGrafter"/>
</dbReference>
<dbReference type="EMBL" id="JAVHJO010000003">
    <property type="protein sequence ID" value="KAK6541557.1"/>
    <property type="molecule type" value="Genomic_DNA"/>
</dbReference>
<feature type="region of interest" description="Disordered" evidence="7">
    <location>
        <begin position="826"/>
        <end position="845"/>
    </location>
</feature>
<feature type="compositionally biased region" description="Polar residues" evidence="7">
    <location>
        <begin position="474"/>
        <end position="484"/>
    </location>
</feature>
<keyword evidence="4" id="KW-0547">Nucleotide-binding</keyword>
<reference evidence="9 10" key="1">
    <citation type="submission" date="2019-10" db="EMBL/GenBank/DDBJ databases">
        <authorList>
            <person name="Palmer J.M."/>
        </authorList>
    </citation>
    <scope>NUCLEOTIDE SEQUENCE [LARGE SCALE GENOMIC DNA]</scope>
    <source>
        <strain evidence="9 10">TWF694</strain>
    </source>
</reference>
<evidence type="ECO:0000256" key="6">
    <source>
        <dbReference type="ARBA" id="ARBA00022840"/>
    </source>
</evidence>
<dbReference type="InterPro" id="IPR050339">
    <property type="entry name" value="CC_SR_Kinase"/>
</dbReference>
<keyword evidence="6" id="KW-0067">ATP-binding</keyword>
<dbReference type="GO" id="GO:0005524">
    <property type="term" value="F:ATP binding"/>
    <property type="evidence" value="ECO:0007669"/>
    <property type="project" value="UniProtKB-KW"/>
</dbReference>
<dbReference type="SUPFAM" id="SSF56112">
    <property type="entry name" value="Protein kinase-like (PK-like)"/>
    <property type="match status" value="1"/>
</dbReference>
<dbReference type="InterPro" id="IPR000719">
    <property type="entry name" value="Prot_kinase_dom"/>
</dbReference>
<evidence type="ECO:0000256" key="2">
    <source>
        <dbReference type="ARBA" id="ARBA00022527"/>
    </source>
</evidence>
<protein>
    <recommendedName>
        <fullName evidence="1">non-specific serine/threonine protein kinase</fullName>
        <ecNumber evidence="1">2.7.11.1</ecNumber>
    </recommendedName>
</protein>
<evidence type="ECO:0000256" key="7">
    <source>
        <dbReference type="SAM" id="MobiDB-lite"/>
    </source>
</evidence>
<keyword evidence="3" id="KW-0808">Transferase</keyword>
<dbReference type="Proteomes" id="UP001365542">
    <property type="component" value="Unassembled WGS sequence"/>
</dbReference>
<accession>A0AAV9XIY9</accession>
<name>A0AAV9XIY9_9PEZI</name>
<gene>
    <name evidence="9" type="ORF">TWF694_007363</name>
</gene>
<feature type="region of interest" description="Disordered" evidence="7">
    <location>
        <begin position="444"/>
        <end position="484"/>
    </location>
</feature>
<organism evidence="9 10">
    <name type="scientific">Orbilia ellipsospora</name>
    <dbReference type="NCBI Taxonomy" id="2528407"/>
    <lineage>
        <taxon>Eukaryota</taxon>
        <taxon>Fungi</taxon>
        <taxon>Dikarya</taxon>
        <taxon>Ascomycota</taxon>
        <taxon>Pezizomycotina</taxon>
        <taxon>Orbiliomycetes</taxon>
        <taxon>Orbiliales</taxon>
        <taxon>Orbiliaceae</taxon>
        <taxon>Orbilia</taxon>
    </lineage>
</organism>
<evidence type="ECO:0000259" key="8">
    <source>
        <dbReference type="PROSITE" id="PS50011"/>
    </source>
</evidence>
<sequence>MNEYEIAKLEPSQCKLHNLRQELLSVKNHPVLRTSQPVTPLATAVWYPQTFNCDEEVDVFHYISLEALKEKFQDANFKAILNCPCSHCVTYSRRALDSGYTPHFDNEDVVKSIKQKVIDQYCRIFALLLECRVPIYIQALIILEDSGQARVSDKFSILERSNLAALRFKREDPESSVFNEIDLNHIIDRQILYSETKIAWGSRAMEAPRFNSGCRLPIQHDATPLYRNPLRSNGTQGNVFALNILHESASAEDFLNQQTTLMGKDIKVNLKGVRTYPFVIKIFHSCTIGRKELEWLRRNQRYHTDYRKYICPDLASFSYGSEYCIIFPRALGSLYDLYNGDLNLTLQDVLKSSTWKGTTSMKMWEQLLNVARGLIFIHKCLNSQHLDIKPSNILIFETPSIRESEFDPKGKSVLRPNGELPIGDLSGAGSMVFRICDLGERNIPSASGGSGENSGSTTASSPPAFGHTDWAPPESSSLRSPGSRNNQSLEAYDYWSFGGILLEGTAFDIWGPEGFRGFRRERRDQGQPQNKGLQFNFLDQGKPALKPIVDEAIQSLKEFHSYPVCVGEVGNPRILKDEMPPTFFHEISALIARLLSIKPEDRRSGESIDTFMERSFNKALKDISQGQSNPENKDNTLSPSLELDQSHLPIGSASGSLALYKSVKWLYIYEDPRSTSWVRVSGELVDGKEIRNIHESVPRSGKWDTSLVISVSLQTKSFEGPFIIKCSNGTEKTWRFNDSEEGFGFFSAITGLRLVNSFSPPTNVKIVRLAVSPPGILSIPQKFRNFVATLSLLTDSPTKDGTHDSRTIGPSVRASISSLQNSVHSEATISASSSRNNRYNSPHKRGKGLIEGDSYLLIVPDDMSKTKTSFVFKSEIALPEYHNFSTITKPGPIGIVSRNTKARSIDKSQTEIHIEHQKWFKEPAKVLTSSSLEVPVREDKFILAGECAGKLVLQFPDEEIANLFCLLYNDIRKNYSSSLTSILQEKSELAHSFNNSTH</sequence>
<dbReference type="PANTHER" id="PTHR11042">
    <property type="entry name" value="EUKARYOTIC TRANSLATION INITIATION FACTOR 2-ALPHA KINASE EIF2-ALPHA KINASE -RELATED"/>
    <property type="match status" value="1"/>
</dbReference>
<dbReference type="EC" id="2.7.11.1" evidence="1"/>
<feature type="compositionally biased region" description="Low complexity" evidence="7">
    <location>
        <begin position="830"/>
        <end position="840"/>
    </location>
</feature>
<keyword evidence="10" id="KW-1185">Reference proteome</keyword>
<dbReference type="InterPro" id="IPR011009">
    <property type="entry name" value="Kinase-like_dom_sf"/>
</dbReference>
<dbReference type="Gene3D" id="1.10.510.10">
    <property type="entry name" value="Transferase(Phosphotransferase) domain 1"/>
    <property type="match status" value="1"/>
</dbReference>
<dbReference type="SMART" id="SM00220">
    <property type="entry name" value="S_TKc"/>
    <property type="match status" value="1"/>
</dbReference>
<evidence type="ECO:0000256" key="4">
    <source>
        <dbReference type="ARBA" id="ARBA00022741"/>
    </source>
</evidence>